<evidence type="ECO:0000259" key="2">
    <source>
        <dbReference type="Pfam" id="PF01471"/>
    </source>
</evidence>
<evidence type="ECO:0000313" key="3">
    <source>
        <dbReference type="EMBL" id="KAB2352276.1"/>
    </source>
</evidence>
<comment type="caution">
    <text evidence="3">The sequence shown here is derived from an EMBL/GenBank/DDBJ whole genome shotgun (WGS) entry which is preliminary data.</text>
</comment>
<dbReference type="Gene3D" id="1.10.101.10">
    <property type="entry name" value="PGBD-like superfamily/PGBD"/>
    <property type="match status" value="2"/>
</dbReference>
<dbReference type="InterPro" id="IPR036366">
    <property type="entry name" value="PGBDSf"/>
</dbReference>
<feature type="signal peptide" evidence="1">
    <location>
        <begin position="1"/>
        <end position="23"/>
    </location>
</feature>
<dbReference type="InterPro" id="IPR036365">
    <property type="entry name" value="PGBD-like_sf"/>
</dbReference>
<name>A0A6H9Z7E6_9ACTN</name>
<dbReference type="Proteomes" id="UP000468735">
    <property type="component" value="Unassembled WGS sequence"/>
</dbReference>
<dbReference type="RefSeq" id="WP_151556932.1">
    <property type="nucleotide sequence ID" value="NZ_WBMT01000001.1"/>
</dbReference>
<keyword evidence="1" id="KW-0732">Signal</keyword>
<dbReference type="InterPro" id="IPR002477">
    <property type="entry name" value="Peptidoglycan-bd-like"/>
</dbReference>
<dbReference type="Pfam" id="PF01471">
    <property type="entry name" value="PG_binding_1"/>
    <property type="match status" value="2"/>
</dbReference>
<organism evidence="3 4">
    <name type="scientific">Actinomadura rudentiformis</name>
    <dbReference type="NCBI Taxonomy" id="359158"/>
    <lineage>
        <taxon>Bacteria</taxon>
        <taxon>Bacillati</taxon>
        <taxon>Actinomycetota</taxon>
        <taxon>Actinomycetes</taxon>
        <taxon>Streptosporangiales</taxon>
        <taxon>Thermomonosporaceae</taxon>
        <taxon>Actinomadura</taxon>
    </lineage>
</organism>
<feature type="domain" description="Peptidoglycan binding-like" evidence="2">
    <location>
        <begin position="45"/>
        <end position="107"/>
    </location>
</feature>
<feature type="chain" id="PRO_5026156356" evidence="1">
    <location>
        <begin position="24"/>
        <end position="184"/>
    </location>
</feature>
<gene>
    <name evidence="3" type="ORF">F8566_00800</name>
</gene>
<feature type="domain" description="Peptidoglycan binding-like" evidence="2">
    <location>
        <begin position="120"/>
        <end position="176"/>
    </location>
</feature>
<dbReference type="AlphaFoldDB" id="A0A6H9Z7E6"/>
<reference evidence="3 4" key="1">
    <citation type="submission" date="2019-09" db="EMBL/GenBank/DDBJ databases">
        <title>Actinomadura physcomitrii sp. nov., a novel actinomycete isolated from moss [Physcomitrium sphaericum (Ludw) Fuernr].</title>
        <authorList>
            <person name="Zhuang X."/>
            <person name="Liu C."/>
        </authorList>
    </citation>
    <scope>NUCLEOTIDE SEQUENCE [LARGE SCALE GENOMIC DNA]</scope>
    <source>
        <strain evidence="3 4">HMC1</strain>
    </source>
</reference>
<dbReference type="SUPFAM" id="SSF47090">
    <property type="entry name" value="PGBD-like"/>
    <property type="match status" value="2"/>
</dbReference>
<dbReference type="EMBL" id="WBMT01000001">
    <property type="protein sequence ID" value="KAB2352276.1"/>
    <property type="molecule type" value="Genomic_DNA"/>
</dbReference>
<accession>A0A6H9Z7E6</accession>
<evidence type="ECO:0000313" key="4">
    <source>
        <dbReference type="Proteomes" id="UP000468735"/>
    </source>
</evidence>
<evidence type="ECO:0000256" key="1">
    <source>
        <dbReference type="SAM" id="SignalP"/>
    </source>
</evidence>
<protein>
    <submittedName>
        <fullName evidence="3">Peptidoglycan-binding protein</fullName>
    </submittedName>
</protein>
<sequence>MIAGLAAAGIVVGGAAMASPASADTQTTTVGGYGPHQVLRQGDKGNEVLALQWMLNCRGYSVATKKQPKPPGHFGPTTKRQVTSFQTADGRAGKPDGHVGAATWHRLYVRTGTLSQGAKGDCVRAVQVLLNKDTSDGKLPVTGNFADLTAKQVRSLQKGLGLKITGQVDHETFHALVYHHAKDS</sequence>
<proteinExistence type="predicted"/>
<dbReference type="OrthoDB" id="9810670at2"/>
<keyword evidence="4" id="KW-1185">Reference proteome</keyword>